<reference evidence="2 3" key="1">
    <citation type="journal article" date="2011" name="Front. Microbiol.">
        <title>Genomic signatures of strain selection and enhancement in Bacillus atrophaeus var. globigii, a historical biowarfare simulant.</title>
        <authorList>
            <person name="Gibbons H.S."/>
            <person name="Broomall S.M."/>
            <person name="McNew L.A."/>
            <person name="Daligault H."/>
            <person name="Chapman C."/>
            <person name="Bruce D."/>
            <person name="Karavis M."/>
            <person name="Krepps M."/>
            <person name="McGregor P.A."/>
            <person name="Hong C."/>
            <person name="Park K.H."/>
            <person name="Akmal A."/>
            <person name="Feldman A."/>
            <person name="Lin J.S."/>
            <person name="Chang W.E."/>
            <person name="Higgs B.W."/>
            <person name="Demirev P."/>
            <person name="Lindquist J."/>
            <person name="Liem A."/>
            <person name="Fochler E."/>
            <person name="Read T.D."/>
            <person name="Tapia R."/>
            <person name="Johnson S."/>
            <person name="Bishop-Lilly K.A."/>
            <person name="Detter C."/>
            <person name="Han C."/>
            <person name="Sozhamannan S."/>
            <person name="Rosenzweig C.N."/>
            <person name="Skowronski E.W."/>
        </authorList>
    </citation>
    <scope>NUCLEOTIDE SEQUENCE [LARGE SCALE GENOMIC DNA]</scope>
    <source>
        <strain evidence="2 3">GYP-17</strain>
    </source>
</reference>
<feature type="transmembrane region" description="Helical" evidence="1">
    <location>
        <begin position="129"/>
        <end position="148"/>
    </location>
</feature>
<accession>A0A432WGK4</accession>
<dbReference type="Pfam" id="PF11911">
    <property type="entry name" value="DUF3429"/>
    <property type="match status" value="1"/>
</dbReference>
<organism evidence="2 3">
    <name type="scientific">Aliidiomarina sanyensis</name>
    <dbReference type="NCBI Taxonomy" id="1249555"/>
    <lineage>
        <taxon>Bacteria</taxon>
        <taxon>Pseudomonadati</taxon>
        <taxon>Pseudomonadota</taxon>
        <taxon>Gammaproteobacteria</taxon>
        <taxon>Alteromonadales</taxon>
        <taxon>Idiomarinaceae</taxon>
        <taxon>Aliidiomarina</taxon>
    </lineage>
</organism>
<protein>
    <submittedName>
        <fullName evidence="2">DUF3429 domain-containing protein</fullName>
    </submittedName>
</protein>
<dbReference type="EMBL" id="PIPM01000006">
    <property type="protein sequence ID" value="RUO32871.1"/>
    <property type="molecule type" value="Genomic_DNA"/>
</dbReference>
<evidence type="ECO:0000313" key="2">
    <source>
        <dbReference type="EMBL" id="RUO32871.1"/>
    </source>
</evidence>
<keyword evidence="1" id="KW-0812">Transmembrane</keyword>
<gene>
    <name evidence="2" type="ORF">CWE11_07520</name>
</gene>
<keyword evidence="3" id="KW-1185">Reference proteome</keyword>
<keyword evidence="1" id="KW-1133">Transmembrane helix</keyword>
<dbReference type="AlphaFoldDB" id="A0A432WGK4"/>
<name>A0A432WGK4_9GAMM</name>
<comment type="caution">
    <text evidence="2">The sequence shown here is derived from an EMBL/GenBank/DDBJ whole genome shotgun (WGS) entry which is preliminary data.</text>
</comment>
<dbReference type="OrthoDB" id="8591832at2"/>
<keyword evidence="1" id="KW-0472">Membrane</keyword>
<feature type="transmembrane region" description="Helical" evidence="1">
    <location>
        <begin position="21"/>
        <end position="39"/>
    </location>
</feature>
<dbReference type="InterPro" id="IPR021836">
    <property type="entry name" value="DUF3429"/>
</dbReference>
<feature type="transmembrane region" description="Helical" evidence="1">
    <location>
        <begin position="45"/>
        <end position="64"/>
    </location>
</feature>
<feature type="transmembrane region" description="Helical" evidence="1">
    <location>
        <begin position="76"/>
        <end position="109"/>
    </location>
</feature>
<sequence>MKHEPMTPETIVIANRLTWAGVVPFIVTAIVGAIGAWQYELLNVFLVYSAVILSFLGGIHWGLVMSGKLERAQGSLIICMLPSLVAWAAYAFLPALWALGVLGLMYLFWLNYDLGRIRDTWYQNLRRPVTFVVVGSHFLWFITIATEFRVGPVS</sequence>
<dbReference type="PANTHER" id="PTHR15887">
    <property type="entry name" value="TRANSMEMBRANE PROTEIN 69"/>
    <property type="match status" value="1"/>
</dbReference>
<proteinExistence type="predicted"/>
<evidence type="ECO:0000313" key="3">
    <source>
        <dbReference type="Proteomes" id="UP000288405"/>
    </source>
</evidence>
<dbReference type="RefSeq" id="WP_126776996.1">
    <property type="nucleotide sequence ID" value="NZ_PIPM01000006.1"/>
</dbReference>
<evidence type="ECO:0000256" key="1">
    <source>
        <dbReference type="SAM" id="Phobius"/>
    </source>
</evidence>
<dbReference type="Proteomes" id="UP000288405">
    <property type="component" value="Unassembled WGS sequence"/>
</dbReference>
<dbReference type="PANTHER" id="PTHR15887:SF1">
    <property type="entry name" value="TRANSMEMBRANE PROTEIN 69"/>
    <property type="match status" value="1"/>
</dbReference>